<dbReference type="GO" id="GO:0006261">
    <property type="term" value="P:DNA-templated DNA replication"/>
    <property type="evidence" value="ECO:0007669"/>
    <property type="project" value="TreeGrafter"/>
</dbReference>
<keyword evidence="6" id="KW-0239">DNA-directed DNA polymerase</keyword>
<dbReference type="SUPFAM" id="SSF52540">
    <property type="entry name" value="P-loop containing nucleoside triphosphate hydrolases"/>
    <property type="match status" value="1"/>
</dbReference>
<reference evidence="9 10" key="1">
    <citation type="submission" date="2016-11" db="EMBL/GenBank/DDBJ databases">
        <authorList>
            <person name="Jaros S."/>
            <person name="Januszkiewicz K."/>
            <person name="Wedrychowicz H."/>
        </authorList>
    </citation>
    <scope>NUCLEOTIDE SEQUENCE [LARGE SCALE GENOMIC DNA]</scope>
    <source>
        <strain evidence="9 10">DSM 2631</strain>
    </source>
</reference>
<dbReference type="NCBIfam" id="NF004047">
    <property type="entry name" value="PRK05564.1"/>
    <property type="match status" value="1"/>
</dbReference>
<evidence type="ECO:0000256" key="1">
    <source>
        <dbReference type="ARBA" id="ARBA00012417"/>
    </source>
</evidence>
<evidence type="ECO:0000256" key="5">
    <source>
        <dbReference type="ARBA" id="ARBA00022705"/>
    </source>
</evidence>
<dbReference type="PANTHER" id="PTHR11669">
    <property type="entry name" value="REPLICATION FACTOR C / DNA POLYMERASE III GAMMA-TAU SUBUNIT"/>
    <property type="match status" value="1"/>
</dbReference>
<evidence type="ECO:0000256" key="4">
    <source>
        <dbReference type="ARBA" id="ARBA00022695"/>
    </source>
</evidence>
<dbReference type="Gene3D" id="1.20.272.10">
    <property type="match status" value="1"/>
</dbReference>
<protein>
    <recommendedName>
        <fullName evidence="2">DNA polymerase III subunit delta'</fullName>
        <ecNumber evidence="1">2.7.7.7</ecNumber>
    </recommendedName>
</protein>
<name>A0A1M4TLV7_9CLOT</name>
<evidence type="ECO:0000313" key="10">
    <source>
        <dbReference type="Proteomes" id="UP000184035"/>
    </source>
</evidence>
<evidence type="ECO:0000259" key="8">
    <source>
        <dbReference type="Pfam" id="PF09115"/>
    </source>
</evidence>
<evidence type="ECO:0000256" key="7">
    <source>
        <dbReference type="ARBA" id="ARBA00049244"/>
    </source>
</evidence>
<dbReference type="Pfam" id="PF09115">
    <property type="entry name" value="DNApol3-delta_C"/>
    <property type="match status" value="1"/>
</dbReference>
<gene>
    <name evidence="9" type="ORF">SAMN05443638_10313</name>
</gene>
<evidence type="ECO:0000313" key="9">
    <source>
        <dbReference type="EMBL" id="SHE45473.1"/>
    </source>
</evidence>
<dbReference type="Gene3D" id="3.40.50.300">
    <property type="entry name" value="P-loop containing nucleotide triphosphate hydrolases"/>
    <property type="match status" value="1"/>
</dbReference>
<dbReference type="EC" id="2.7.7.7" evidence="1"/>
<organism evidence="9 10">
    <name type="scientific">Clostridium fallax</name>
    <dbReference type="NCBI Taxonomy" id="1533"/>
    <lineage>
        <taxon>Bacteria</taxon>
        <taxon>Bacillati</taxon>
        <taxon>Bacillota</taxon>
        <taxon>Clostridia</taxon>
        <taxon>Eubacteriales</taxon>
        <taxon>Clostridiaceae</taxon>
        <taxon>Clostridium</taxon>
    </lineage>
</organism>
<dbReference type="AlphaFoldDB" id="A0A1M4TLV7"/>
<feature type="domain" description="DNA polymerase III delta subunit C-terminal" evidence="8">
    <location>
        <begin position="225"/>
        <end position="295"/>
    </location>
</feature>
<dbReference type="PANTHER" id="PTHR11669:SF8">
    <property type="entry name" value="DNA POLYMERASE III SUBUNIT DELTA"/>
    <property type="match status" value="1"/>
</dbReference>
<dbReference type="Pfam" id="PF13177">
    <property type="entry name" value="DNA_pol3_delta2"/>
    <property type="match status" value="1"/>
</dbReference>
<keyword evidence="5" id="KW-0235">DNA replication</keyword>
<keyword evidence="10" id="KW-1185">Reference proteome</keyword>
<sequence length="309" mass="35397">MDFIGHEAIRKRVYNEIKNNALSHAHLIIGEDGIGKSLLAKEIALQIMGKNEDREYIDIVHYKPSKLSFGVDDVRSIISEINKKPYEGNKKVIIIHEGNKLTIQAQNALLKTIEEPPKGVFIIILCESGELILDTVKSRCQIHKLSPLSKIEMESFINKNYNNLDDKLKNTLIAFSAGIPGRADKFLKDQDFKNIRDLALNILKDINIRDEKLVIKYGEMLSKYSDKIDDFLAILVSFIRDIIIYKEVENLSIIINGDKIDNIIELSNIMSYKKLKWIIEVIDNTRRNLKNNTNVAITFDVMLMNLLEV</sequence>
<dbReference type="STRING" id="1533.SAMN05443638_10313"/>
<proteinExistence type="predicted"/>
<dbReference type="Proteomes" id="UP000184035">
    <property type="component" value="Unassembled WGS sequence"/>
</dbReference>
<comment type="catalytic activity">
    <reaction evidence="7">
        <text>DNA(n) + a 2'-deoxyribonucleoside 5'-triphosphate = DNA(n+1) + diphosphate</text>
        <dbReference type="Rhea" id="RHEA:22508"/>
        <dbReference type="Rhea" id="RHEA-COMP:17339"/>
        <dbReference type="Rhea" id="RHEA-COMP:17340"/>
        <dbReference type="ChEBI" id="CHEBI:33019"/>
        <dbReference type="ChEBI" id="CHEBI:61560"/>
        <dbReference type="ChEBI" id="CHEBI:173112"/>
        <dbReference type="EC" id="2.7.7.7"/>
    </reaction>
</comment>
<evidence type="ECO:0000256" key="2">
    <source>
        <dbReference type="ARBA" id="ARBA00014363"/>
    </source>
</evidence>
<dbReference type="GO" id="GO:0003887">
    <property type="term" value="F:DNA-directed DNA polymerase activity"/>
    <property type="evidence" value="ECO:0007669"/>
    <property type="project" value="UniProtKB-KW"/>
</dbReference>
<dbReference type="InterPro" id="IPR027417">
    <property type="entry name" value="P-loop_NTPase"/>
</dbReference>
<dbReference type="EMBL" id="FQVM01000003">
    <property type="protein sequence ID" value="SHE45473.1"/>
    <property type="molecule type" value="Genomic_DNA"/>
</dbReference>
<dbReference type="InterPro" id="IPR050238">
    <property type="entry name" value="DNA_Rep/Repair_Clamp_Loader"/>
</dbReference>
<dbReference type="RefSeq" id="WP_072892591.1">
    <property type="nucleotide sequence ID" value="NZ_FQVM01000003.1"/>
</dbReference>
<dbReference type="InterPro" id="IPR015199">
    <property type="entry name" value="DNA_pol_III_delta_C"/>
</dbReference>
<evidence type="ECO:0000256" key="3">
    <source>
        <dbReference type="ARBA" id="ARBA00022679"/>
    </source>
</evidence>
<keyword evidence="3" id="KW-0808">Transferase</keyword>
<dbReference type="GO" id="GO:0009360">
    <property type="term" value="C:DNA polymerase III complex"/>
    <property type="evidence" value="ECO:0007669"/>
    <property type="project" value="InterPro"/>
</dbReference>
<accession>A0A1M4TLV7</accession>
<keyword evidence="4" id="KW-0548">Nucleotidyltransferase</keyword>
<evidence type="ECO:0000256" key="6">
    <source>
        <dbReference type="ARBA" id="ARBA00022932"/>
    </source>
</evidence>
<dbReference type="GO" id="GO:0003677">
    <property type="term" value="F:DNA binding"/>
    <property type="evidence" value="ECO:0007669"/>
    <property type="project" value="InterPro"/>
</dbReference>